<comment type="caution">
    <text evidence="2">The sequence shown here is derived from an EMBL/GenBank/DDBJ whole genome shotgun (WGS) entry which is preliminary data.</text>
</comment>
<evidence type="ECO:0000313" key="2">
    <source>
        <dbReference type="EMBL" id="MCZ7939852.1"/>
    </source>
</evidence>
<evidence type="ECO:0000259" key="1">
    <source>
        <dbReference type="Pfam" id="PF20247"/>
    </source>
</evidence>
<dbReference type="Proteomes" id="UP001151018">
    <property type="component" value="Unassembled WGS sequence"/>
</dbReference>
<dbReference type="CDD" id="cd21173">
    <property type="entry name" value="NucC-like"/>
    <property type="match status" value="1"/>
</dbReference>
<reference evidence="2" key="1">
    <citation type="submission" date="2022-12" db="EMBL/GenBank/DDBJ databases">
        <title>Draft genome sequences of 22 rhizogenic Agrobacterium biovar 1 strains, the causative agent of hairy root disease.</title>
        <authorList>
            <person name="Kim N."/>
            <person name="Vargas P."/>
            <person name="Rediers H."/>
        </authorList>
    </citation>
    <scope>NUCLEOTIDE SEQUENCE</scope>
    <source>
        <strain evidence="2">ST15.13.006</strain>
    </source>
</reference>
<sequence>MDFKDLFVQQQKILELELAIARQRFEHRGLRGNALEIATRDFFERNLPRSVTVGTGEVIASESDSTETRSGQIDLVFSNASQPFPSARDNPTLFFVEGVFAAGEVKTNLARSVMPDELRKARRFRALRAQNMSRLVRIDAPDVWATYYVFYRPYFLVATETSSSWQSILLEVMEYIESEQVLPLDGVFLLDQKIALILSPHLNAPFTQQIGLPFPHKIGAQPATGFIKPYSTETPLAFLMGWLSLFRASFFEDQQPIGLYLQDMINSSMQDVTLLESFTPADQLMCEIQEKGIWRFNLEKLREKYTKRQQP</sequence>
<dbReference type="GeneID" id="79865436"/>
<proteinExistence type="predicted"/>
<dbReference type="InterPro" id="IPR046537">
    <property type="entry name" value="DUF6602"/>
</dbReference>
<feature type="domain" description="DUF6602" evidence="1">
    <location>
        <begin position="21"/>
        <end position="127"/>
    </location>
</feature>
<dbReference type="Pfam" id="PF20247">
    <property type="entry name" value="DUF6602"/>
    <property type="match status" value="1"/>
</dbReference>
<gene>
    <name evidence="2" type="ORF">O9X88_20105</name>
</gene>
<dbReference type="AlphaFoldDB" id="A0A9X3KS09"/>
<protein>
    <recommendedName>
        <fullName evidence="1">DUF6602 domain-containing protein</fullName>
    </recommendedName>
</protein>
<dbReference type="EMBL" id="JAPZLR010000016">
    <property type="protein sequence ID" value="MCZ7939852.1"/>
    <property type="molecule type" value="Genomic_DNA"/>
</dbReference>
<dbReference type="RefSeq" id="WP_269834379.1">
    <property type="nucleotide sequence ID" value="NZ_JAPZLN010000008.1"/>
</dbReference>
<organism evidence="2 3">
    <name type="scientific">Agrobacterium salinitolerans</name>
    <dbReference type="NCBI Taxonomy" id="1183413"/>
    <lineage>
        <taxon>Bacteria</taxon>
        <taxon>Pseudomonadati</taxon>
        <taxon>Pseudomonadota</taxon>
        <taxon>Alphaproteobacteria</taxon>
        <taxon>Hyphomicrobiales</taxon>
        <taxon>Rhizobiaceae</taxon>
        <taxon>Rhizobium/Agrobacterium group</taxon>
        <taxon>Agrobacterium</taxon>
    </lineage>
</organism>
<evidence type="ECO:0000313" key="3">
    <source>
        <dbReference type="Proteomes" id="UP001151018"/>
    </source>
</evidence>
<name>A0A9X3KS09_9HYPH</name>
<accession>A0A9X3KS09</accession>